<gene>
    <name evidence="9" type="primary">Plxdc2</name>
    <name evidence="9" type="ORF">Bhyg_15056</name>
</gene>
<accession>A0A9Q0MR92</accession>
<dbReference type="PANTHER" id="PTHR13055:SF12">
    <property type="entry name" value="LD40707P"/>
    <property type="match status" value="1"/>
</dbReference>
<keyword evidence="4 7" id="KW-1133">Transmembrane helix</keyword>
<protein>
    <submittedName>
        <fullName evidence="9">Plexin domain-containing protein 2</fullName>
    </submittedName>
</protein>
<dbReference type="InterPro" id="IPR016201">
    <property type="entry name" value="PSI"/>
</dbReference>
<evidence type="ECO:0000256" key="3">
    <source>
        <dbReference type="ARBA" id="ARBA00022729"/>
    </source>
</evidence>
<evidence type="ECO:0000256" key="6">
    <source>
        <dbReference type="SAM" id="MobiDB-lite"/>
    </source>
</evidence>
<organism evidence="9 10">
    <name type="scientific">Pseudolycoriella hygida</name>
    <dbReference type="NCBI Taxonomy" id="35572"/>
    <lineage>
        <taxon>Eukaryota</taxon>
        <taxon>Metazoa</taxon>
        <taxon>Ecdysozoa</taxon>
        <taxon>Arthropoda</taxon>
        <taxon>Hexapoda</taxon>
        <taxon>Insecta</taxon>
        <taxon>Pterygota</taxon>
        <taxon>Neoptera</taxon>
        <taxon>Endopterygota</taxon>
        <taxon>Diptera</taxon>
        <taxon>Nematocera</taxon>
        <taxon>Sciaroidea</taxon>
        <taxon>Sciaridae</taxon>
        <taxon>Pseudolycoriella</taxon>
    </lineage>
</organism>
<comment type="caution">
    <text evidence="9">The sequence shown here is derived from an EMBL/GenBank/DDBJ whole genome shotgun (WGS) entry which is preliminary data.</text>
</comment>
<dbReference type="InterPro" id="IPR031152">
    <property type="entry name" value="PLXDC"/>
</dbReference>
<feature type="region of interest" description="Disordered" evidence="6">
    <location>
        <begin position="53"/>
        <end position="119"/>
    </location>
</feature>
<keyword evidence="7" id="KW-0472">Membrane</keyword>
<dbReference type="SMART" id="SM00423">
    <property type="entry name" value="PSI"/>
    <property type="match status" value="1"/>
</dbReference>
<evidence type="ECO:0000313" key="9">
    <source>
        <dbReference type="EMBL" id="KAJ6636466.1"/>
    </source>
</evidence>
<dbReference type="EMBL" id="WJQU01000004">
    <property type="protein sequence ID" value="KAJ6636466.1"/>
    <property type="molecule type" value="Genomic_DNA"/>
</dbReference>
<keyword evidence="3" id="KW-0732">Signal</keyword>
<evidence type="ECO:0000256" key="7">
    <source>
        <dbReference type="SAM" id="Phobius"/>
    </source>
</evidence>
<evidence type="ECO:0000256" key="4">
    <source>
        <dbReference type="ARBA" id="ARBA00022989"/>
    </source>
</evidence>
<sequence length="549" mass="60964">MGALLRWASENTSFSCCPLNGIGYDRYYVFSNLEQLDPYSTIVRKTRQTSIPIENVPQKTSTKESLNDSKPSTLPSPNNSDSINRSSSAKNDSTDASASSAKSKSVSEQRPNVGVNGTGQLNVTMLNGLDSKLIPPALQNIKPNPSSSEDLENAFFDEFDVADNETIKAAENNNITAFKEVYHVFYNSTSFVDPDRVNSYWESFKNHTVNSMLSKSHRRAITVQLTFDFPFYGHAVRNVTVATGGFLYTGEYVHSWLAATQYIAPLMANFDTSISNNSFVRFYDNGTAFTVVWENVSLQDKQDVGQFTFSVTLHESGDIVFVYYSLPIQIHTIQDDKHPVKIGLSDAYIIDKTIFFARRKTIYEYHRVNFDGEDIANDTIITLTANPTCHELTNCEDCVNFDLQAGFKCYWCTALNKCSTGTDRKRQEWLQKGCDRSNINNASTCPKPGTPGNNYGAVQEVKDVSGDKYLTGDVPTSNVRTQNSNDVHISNAEPLAHDDGGGVGVALGLFVPAILVMCLVLWVFYAYRNPHTKSGQLLIQVSCAQLLCL</sequence>
<evidence type="ECO:0000259" key="8">
    <source>
        <dbReference type="SMART" id="SM00423"/>
    </source>
</evidence>
<feature type="domain" description="PSI" evidence="8">
    <location>
        <begin position="388"/>
        <end position="435"/>
    </location>
</feature>
<evidence type="ECO:0000256" key="5">
    <source>
        <dbReference type="ARBA" id="ARBA00023180"/>
    </source>
</evidence>
<evidence type="ECO:0000256" key="2">
    <source>
        <dbReference type="ARBA" id="ARBA00022692"/>
    </source>
</evidence>
<dbReference type="GO" id="GO:0016020">
    <property type="term" value="C:membrane"/>
    <property type="evidence" value="ECO:0007669"/>
    <property type="project" value="UniProtKB-SubCell"/>
</dbReference>
<reference evidence="9" key="1">
    <citation type="submission" date="2022-07" db="EMBL/GenBank/DDBJ databases">
        <authorList>
            <person name="Trinca V."/>
            <person name="Uliana J.V.C."/>
            <person name="Torres T.T."/>
            <person name="Ward R.J."/>
            <person name="Monesi N."/>
        </authorList>
    </citation>
    <scope>NUCLEOTIDE SEQUENCE</scope>
    <source>
        <strain evidence="9">HSMRA1968</strain>
        <tissue evidence="9">Whole embryos</tissue>
    </source>
</reference>
<dbReference type="OrthoDB" id="6285106at2759"/>
<keyword evidence="5" id="KW-0325">Glycoprotein</keyword>
<evidence type="ECO:0000256" key="1">
    <source>
        <dbReference type="ARBA" id="ARBA00004479"/>
    </source>
</evidence>
<dbReference type="PANTHER" id="PTHR13055">
    <property type="entry name" value="TUMOR ENDOTHELIAL MARKER 7 RELATED"/>
    <property type="match status" value="1"/>
</dbReference>
<comment type="subcellular location">
    <subcellularLocation>
        <location evidence="1">Membrane</location>
        <topology evidence="1">Single-pass type I membrane protein</topology>
    </subcellularLocation>
</comment>
<feature type="compositionally biased region" description="Polar residues" evidence="6">
    <location>
        <begin position="68"/>
        <end position="85"/>
    </location>
</feature>
<feature type="compositionally biased region" description="Low complexity" evidence="6">
    <location>
        <begin position="86"/>
        <end position="106"/>
    </location>
</feature>
<feature type="transmembrane region" description="Helical" evidence="7">
    <location>
        <begin position="503"/>
        <end position="527"/>
    </location>
</feature>
<dbReference type="Proteomes" id="UP001151699">
    <property type="component" value="Chromosome C"/>
</dbReference>
<evidence type="ECO:0000313" key="10">
    <source>
        <dbReference type="Proteomes" id="UP001151699"/>
    </source>
</evidence>
<proteinExistence type="predicted"/>
<name>A0A9Q0MR92_9DIPT</name>
<keyword evidence="10" id="KW-1185">Reference proteome</keyword>
<dbReference type="AlphaFoldDB" id="A0A9Q0MR92"/>
<keyword evidence="2 7" id="KW-0812">Transmembrane</keyword>